<dbReference type="Gene3D" id="2.130.10.10">
    <property type="entry name" value="YVTN repeat-like/Quinoprotein amine dehydrogenase"/>
    <property type="match status" value="3"/>
</dbReference>
<dbReference type="Gene3D" id="2.60.40.4070">
    <property type="match status" value="1"/>
</dbReference>
<dbReference type="InterPro" id="IPR048954">
    <property type="entry name" value="PorZ_N"/>
</dbReference>
<gene>
    <name evidence="3" type="ORF">H8S84_08215</name>
</gene>
<dbReference type="Proteomes" id="UP000603640">
    <property type="component" value="Unassembled WGS sequence"/>
</dbReference>
<keyword evidence="4" id="KW-1185">Reference proteome</keyword>
<sequence>MRQRKQYTKTFKLLLSLSVVLCFVQSYGQSSLPIGNWRLHLPYNQSKAIAETADKVYVAADKGLFYYDKEFNTTQTMSKVDGLSEQQISTIAYDQGSKTLVIAYQNTNLDLIQNSKIININDVLRKAISGDKKINDITIHNKLAFISSSFGVVVLDLVKHEVKDSYRNLGQNGEAVGVRATAILRDSIYLTTDAGVLASRYSNTNLQDFRNWTRLNTGLPATGTAADKLAVFDNKLYLSLSSGGMYTLQNGVWASAAVNVGGVVSSFNATANFLSIATPAGVTALAKDGSVKNYTHQLLKDPKEAEISADGTVWVADMQSGLVKLNAAGTEATAFMPNGPYSSNSFKVYTYGGKVYVLSGGYAASYLQSGTWNGFYVYDQGSWESFNRYLYPEPSFAKGYDLVDAVYNPVTEKLYLASYGNGVIEWTGPESSKVYNGLNSTLLSAQPSYPDKTDWVRITSLAVDTEGNLWAVNRNQFVGFPGLHMLKPDSTWKSFVLPNVPDGSNLDQIVIDDFGQKWLSVARRNNQRNGLVVFDDEKNRVRQLSVGSGFGGLPNGEVFSMAKDLNGDIWVGTANGVGVYYSPSQVFSEQNYDARIPIVDRRPMLDGQIVRAIAVDGANRKWMGTDNGLWLFNPEGDKLIRHFNASNSPLPSNKILSVAVEHASGEVFVATDAGVASYRAEATVTEGTPECATVFPNPVRKDYTGLIGVSGLPNNADIRITDVAGTLVYKTRATGGTLAWDARDYNGKRVRAGVYLIMSSSDDGSQTCISKIAVLD</sequence>
<dbReference type="SUPFAM" id="SSF63829">
    <property type="entry name" value="Calcium-dependent phosphotriesterase"/>
    <property type="match status" value="2"/>
</dbReference>
<feature type="chain" id="PRO_5037295447" evidence="1">
    <location>
        <begin position="29"/>
        <end position="776"/>
    </location>
</feature>
<feature type="domain" description="PorZ N-terminal beta-propeller" evidence="2">
    <location>
        <begin position="56"/>
        <end position="213"/>
    </location>
</feature>
<dbReference type="RefSeq" id="WP_187066847.1">
    <property type="nucleotide sequence ID" value="NZ_JACRVF010000002.1"/>
</dbReference>
<name>A0A923SIH1_9BACT</name>
<dbReference type="NCBIfam" id="TIGR04183">
    <property type="entry name" value="Por_Secre_tail"/>
    <property type="match status" value="1"/>
</dbReference>
<keyword evidence="1" id="KW-0732">Signal</keyword>
<feature type="signal peptide" evidence="1">
    <location>
        <begin position="1"/>
        <end position="28"/>
    </location>
</feature>
<protein>
    <submittedName>
        <fullName evidence="3">T9SS type A sorting domain-containing protein</fullName>
    </submittedName>
</protein>
<dbReference type="InterPro" id="IPR026444">
    <property type="entry name" value="Secre_tail"/>
</dbReference>
<dbReference type="AlphaFoldDB" id="A0A923SIH1"/>
<evidence type="ECO:0000313" key="4">
    <source>
        <dbReference type="Proteomes" id="UP000603640"/>
    </source>
</evidence>
<proteinExistence type="predicted"/>
<dbReference type="EMBL" id="JACRVF010000002">
    <property type="protein sequence ID" value="MBC5992814.1"/>
    <property type="molecule type" value="Genomic_DNA"/>
</dbReference>
<comment type="caution">
    <text evidence="3">The sequence shown here is derived from an EMBL/GenBank/DDBJ whole genome shotgun (WGS) entry which is preliminary data.</text>
</comment>
<evidence type="ECO:0000313" key="3">
    <source>
        <dbReference type="EMBL" id="MBC5992814.1"/>
    </source>
</evidence>
<accession>A0A923SIH1</accession>
<evidence type="ECO:0000259" key="2">
    <source>
        <dbReference type="Pfam" id="PF21544"/>
    </source>
</evidence>
<organism evidence="3 4">
    <name type="scientific">Pontibacter cellulosilyticus</name>
    <dbReference type="NCBI Taxonomy" id="1720253"/>
    <lineage>
        <taxon>Bacteria</taxon>
        <taxon>Pseudomonadati</taxon>
        <taxon>Bacteroidota</taxon>
        <taxon>Cytophagia</taxon>
        <taxon>Cytophagales</taxon>
        <taxon>Hymenobacteraceae</taxon>
        <taxon>Pontibacter</taxon>
    </lineage>
</organism>
<dbReference type="InterPro" id="IPR015943">
    <property type="entry name" value="WD40/YVTN_repeat-like_dom_sf"/>
</dbReference>
<evidence type="ECO:0000256" key="1">
    <source>
        <dbReference type="SAM" id="SignalP"/>
    </source>
</evidence>
<reference evidence="3" key="1">
    <citation type="submission" date="2020-08" db="EMBL/GenBank/DDBJ databases">
        <title>Pontibacter sp. SD6 16S ribosomal RNA gene Genome sequencing and assembly.</title>
        <authorList>
            <person name="Kang M."/>
        </authorList>
    </citation>
    <scope>NUCLEOTIDE SEQUENCE</scope>
    <source>
        <strain evidence="3">SD6</strain>
    </source>
</reference>
<dbReference type="Pfam" id="PF21544">
    <property type="entry name" value="PorZ_N_b_propeller"/>
    <property type="match status" value="1"/>
</dbReference>